<comment type="similarity">
    <text evidence="1">Belongs to the peptidase M20A family.</text>
</comment>
<evidence type="ECO:0000313" key="3">
    <source>
        <dbReference type="Proteomes" id="UP000694888"/>
    </source>
</evidence>
<name>A0ABM0ZUR5_APLCA</name>
<keyword evidence="3" id="KW-1185">Reference proteome</keyword>
<evidence type="ECO:0000313" key="4">
    <source>
        <dbReference type="RefSeq" id="XP_012934866.2"/>
    </source>
</evidence>
<dbReference type="InterPro" id="IPR036264">
    <property type="entry name" value="Bact_exopeptidase_dim_dom"/>
</dbReference>
<sequence length="400" mass="43930">MEALFETACRKIDEEAEELRSLSHLIWSNPELNFEEKDSHNVITDFLEKRGFRVQRNYVLETAFSAEWVNCGKLSWELPHIMVLCEYDALPEIGHACGHNLITELGVAAGMGVKAAMEENQGLVGKLTILGTPAEEGGGGKAYLIEAGAFKGVHAALMAHPAPFNIDDPTTLAVKFVEVTYHGKAAHSSVSPWQGINALDAAVHAYTGISHLRQQIRPSGRVHGIITKGGTKSNIVPDLCKMEYTIREDTLANLDLLCDKVVGCLQAAALATGCTVEVEWEAKPYADMRNNETLVSVYQRHIERLEPGRQAHKGEKEAFKGSTDMGNVSHEVPSIHPFYYVGNELNHTNEFTALAGSEGAQLFTLNQGKAMSMTCIEMMMDKTLLQRAASDFQSTKARQD</sequence>
<dbReference type="SUPFAM" id="SSF53187">
    <property type="entry name" value="Zn-dependent exopeptidases"/>
    <property type="match status" value="1"/>
</dbReference>
<dbReference type="NCBIfam" id="TIGR01891">
    <property type="entry name" value="amidohydrolases"/>
    <property type="match status" value="1"/>
</dbReference>
<dbReference type="Gene3D" id="3.30.70.360">
    <property type="match status" value="1"/>
</dbReference>
<dbReference type="InterPro" id="IPR017439">
    <property type="entry name" value="Amidohydrolase"/>
</dbReference>
<dbReference type="GeneID" id="101854070"/>
<dbReference type="SUPFAM" id="SSF55031">
    <property type="entry name" value="Bacterial exopeptidase dimerisation domain"/>
    <property type="match status" value="1"/>
</dbReference>
<dbReference type="InterPro" id="IPR017144">
    <property type="entry name" value="Xaa-Arg_dipeptidase"/>
</dbReference>
<proteinExistence type="inferred from homology"/>
<organism evidence="3 4">
    <name type="scientific">Aplysia californica</name>
    <name type="common">California sea hare</name>
    <dbReference type="NCBI Taxonomy" id="6500"/>
    <lineage>
        <taxon>Eukaryota</taxon>
        <taxon>Metazoa</taxon>
        <taxon>Spiralia</taxon>
        <taxon>Lophotrochozoa</taxon>
        <taxon>Mollusca</taxon>
        <taxon>Gastropoda</taxon>
        <taxon>Heterobranchia</taxon>
        <taxon>Euthyneura</taxon>
        <taxon>Tectipleura</taxon>
        <taxon>Aplysiida</taxon>
        <taxon>Aplysioidea</taxon>
        <taxon>Aplysiidae</taxon>
        <taxon>Aplysia</taxon>
    </lineage>
</organism>
<dbReference type="PIRSF" id="PIRSF037226">
    <property type="entry name" value="Amidohydrolase_ACY1L2_prd"/>
    <property type="match status" value="1"/>
</dbReference>
<dbReference type="Proteomes" id="UP000694888">
    <property type="component" value="Unplaced"/>
</dbReference>
<dbReference type="Pfam" id="PF07687">
    <property type="entry name" value="M20_dimer"/>
    <property type="match status" value="1"/>
</dbReference>
<evidence type="ECO:0000256" key="1">
    <source>
        <dbReference type="PIRNR" id="PIRNR037226"/>
    </source>
</evidence>
<dbReference type="RefSeq" id="XP_012934866.2">
    <property type="nucleotide sequence ID" value="XM_013079412.2"/>
</dbReference>
<dbReference type="PANTHER" id="PTHR30575:SF0">
    <property type="entry name" value="XAA-ARG DIPEPTIDASE"/>
    <property type="match status" value="1"/>
</dbReference>
<dbReference type="InterPro" id="IPR002933">
    <property type="entry name" value="Peptidase_M20"/>
</dbReference>
<gene>
    <name evidence="4" type="primary">LOC101854070</name>
</gene>
<dbReference type="PANTHER" id="PTHR30575">
    <property type="entry name" value="PEPTIDASE M20"/>
    <property type="match status" value="1"/>
</dbReference>
<dbReference type="InterPro" id="IPR011650">
    <property type="entry name" value="Peptidase_M20_dimer"/>
</dbReference>
<dbReference type="Gene3D" id="3.40.630.10">
    <property type="entry name" value="Zn peptidases"/>
    <property type="match status" value="1"/>
</dbReference>
<dbReference type="Pfam" id="PF01546">
    <property type="entry name" value="Peptidase_M20"/>
    <property type="match status" value="1"/>
</dbReference>
<reference evidence="4" key="1">
    <citation type="submission" date="2025-08" db="UniProtKB">
        <authorList>
            <consortium name="RefSeq"/>
        </authorList>
    </citation>
    <scope>IDENTIFICATION</scope>
</reference>
<evidence type="ECO:0000259" key="2">
    <source>
        <dbReference type="Pfam" id="PF07687"/>
    </source>
</evidence>
<protein>
    <recommendedName>
        <fullName evidence="1">Peptidase M20 domain-containing protein 2</fullName>
    </recommendedName>
</protein>
<feature type="domain" description="Peptidase M20 dimerisation" evidence="2">
    <location>
        <begin position="177"/>
        <end position="269"/>
    </location>
</feature>
<accession>A0ABM0ZUR5</accession>
<dbReference type="CDD" id="cd05672">
    <property type="entry name" value="M20_ACY1L2-like"/>
    <property type="match status" value="1"/>
</dbReference>
<dbReference type="InterPro" id="IPR052030">
    <property type="entry name" value="Peptidase_M20/M20A_hydrolases"/>
</dbReference>